<dbReference type="EMBL" id="JYDR01000193">
    <property type="protein sequence ID" value="KRY65809.1"/>
    <property type="molecule type" value="Genomic_DNA"/>
</dbReference>
<sequence>MQFSSSRNSTSSRPIIRIVYCNILEIKCMPSCSMTTKLELKRSERMQTIRIVNVQGQQVSSSG</sequence>
<dbReference type="EMBL" id="JYDV01000018">
    <property type="protein sequence ID" value="KRZ41838.1"/>
    <property type="molecule type" value="Genomic_DNA"/>
</dbReference>
<evidence type="ECO:0000313" key="3">
    <source>
        <dbReference type="Proteomes" id="UP000054632"/>
    </source>
</evidence>
<organism evidence="2 4">
    <name type="scientific">Trichinella pseudospiralis</name>
    <name type="common">Parasitic roundworm</name>
    <dbReference type="NCBI Taxonomy" id="6337"/>
    <lineage>
        <taxon>Eukaryota</taxon>
        <taxon>Metazoa</taxon>
        <taxon>Ecdysozoa</taxon>
        <taxon>Nematoda</taxon>
        <taxon>Enoplea</taxon>
        <taxon>Dorylaimia</taxon>
        <taxon>Trichinellida</taxon>
        <taxon>Trichinellidae</taxon>
        <taxon>Trichinella</taxon>
    </lineage>
</organism>
<protein>
    <submittedName>
        <fullName evidence="2">Uncharacterized protein</fullName>
    </submittedName>
</protein>
<dbReference type="AlphaFoldDB" id="A0A0V1K3L5"/>
<evidence type="ECO:0000313" key="1">
    <source>
        <dbReference type="EMBL" id="KRY65809.1"/>
    </source>
</evidence>
<comment type="caution">
    <text evidence="2">The sequence shown here is derived from an EMBL/GenBank/DDBJ whole genome shotgun (WGS) entry which is preliminary data.</text>
</comment>
<evidence type="ECO:0000313" key="2">
    <source>
        <dbReference type="EMBL" id="KRZ41838.1"/>
    </source>
</evidence>
<gene>
    <name evidence="1" type="ORF">T4A_3473</name>
    <name evidence="2" type="ORF">T4C_14087</name>
</gene>
<name>A0A0V1K3L5_TRIPS</name>
<reference evidence="3 4" key="1">
    <citation type="submission" date="2015-01" db="EMBL/GenBank/DDBJ databases">
        <title>Evolution of Trichinella species and genotypes.</title>
        <authorList>
            <person name="Korhonen P.K."/>
            <person name="Edoardo P."/>
            <person name="Giuseppe L.R."/>
            <person name="Gasser R.B."/>
        </authorList>
    </citation>
    <scope>NUCLEOTIDE SEQUENCE [LARGE SCALE GENOMIC DNA]</scope>
    <source>
        <strain evidence="1">ISS13</strain>
        <strain evidence="2">ISS176</strain>
    </source>
</reference>
<evidence type="ECO:0000313" key="4">
    <source>
        <dbReference type="Proteomes" id="UP000054826"/>
    </source>
</evidence>
<dbReference type="Proteomes" id="UP000054826">
    <property type="component" value="Unassembled WGS sequence"/>
</dbReference>
<proteinExistence type="predicted"/>
<accession>A0A0V1K3L5</accession>
<dbReference type="Proteomes" id="UP000054632">
    <property type="component" value="Unassembled WGS sequence"/>
</dbReference>